<name>A0ABP8JR35_9MICO</name>
<keyword evidence="3" id="KW-1185">Reference proteome</keyword>
<dbReference type="EMBL" id="BAABFX010000025">
    <property type="protein sequence ID" value="GAA4394800.1"/>
    <property type="molecule type" value="Genomic_DNA"/>
</dbReference>
<evidence type="ECO:0000313" key="3">
    <source>
        <dbReference type="Proteomes" id="UP001500390"/>
    </source>
</evidence>
<feature type="domain" description="DUF305" evidence="1">
    <location>
        <begin position="137"/>
        <end position="286"/>
    </location>
</feature>
<dbReference type="InterPro" id="IPR005183">
    <property type="entry name" value="DUF305_CopM-like"/>
</dbReference>
<protein>
    <recommendedName>
        <fullName evidence="1">DUF305 domain-containing protein</fullName>
    </recommendedName>
</protein>
<dbReference type="Gene3D" id="1.20.1260.10">
    <property type="match status" value="1"/>
</dbReference>
<organism evidence="2 3">
    <name type="scientific">Ornithinibacter aureus</name>
    <dbReference type="NCBI Taxonomy" id="622664"/>
    <lineage>
        <taxon>Bacteria</taxon>
        <taxon>Bacillati</taxon>
        <taxon>Actinomycetota</taxon>
        <taxon>Actinomycetes</taxon>
        <taxon>Micrococcales</taxon>
        <taxon>Intrasporangiaceae</taxon>
        <taxon>Ornithinibacter</taxon>
    </lineage>
</organism>
<dbReference type="InterPro" id="IPR012347">
    <property type="entry name" value="Ferritin-like"/>
</dbReference>
<dbReference type="PANTHER" id="PTHR36933:SF1">
    <property type="entry name" value="SLL0788 PROTEIN"/>
    <property type="match status" value="1"/>
</dbReference>
<comment type="caution">
    <text evidence="2">The sequence shown here is derived from an EMBL/GenBank/DDBJ whole genome shotgun (WGS) entry which is preliminary data.</text>
</comment>
<evidence type="ECO:0000313" key="2">
    <source>
        <dbReference type="EMBL" id="GAA4394800.1"/>
    </source>
</evidence>
<accession>A0ABP8JR35</accession>
<dbReference type="Proteomes" id="UP001500390">
    <property type="component" value="Unassembled WGS sequence"/>
</dbReference>
<dbReference type="Pfam" id="PF03713">
    <property type="entry name" value="DUF305"/>
    <property type="match status" value="1"/>
</dbReference>
<evidence type="ECO:0000259" key="1">
    <source>
        <dbReference type="Pfam" id="PF03713"/>
    </source>
</evidence>
<proteinExistence type="predicted"/>
<sequence length="290" mass="30626">MSTSIYWAGSSPWLTDPPRCGGVVRDTMAEDRAPWGFWCTGIFFYFCAPSRVTVTRVTTPARLVGTARAHTRLLAAAATASLVLFVAACSGDEPAAVVTAPAPTVPVLQPGTPGQPNATITGSAAAPTATVSILPTDERFLSEMIVHHAQAIVMVDAVKGSLEDAEVAAIASRIGDEQRPEIDAMAGYLESHGAQVPPEATNPNLADHGAHSMPGMATEAEIAQLATATGREADRLFLTLMIRHHQGALAMVDEHSDNSMAELVEETVNEISVTQGKQITQMQGMLDRLT</sequence>
<reference evidence="3" key="1">
    <citation type="journal article" date="2019" name="Int. J. Syst. Evol. Microbiol.">
        <title>The Global Catalogue of Microorganisms (GCM) 10K type strain sequencing project: providing services to taxonomists for standard genome sequencing and annotation.</title>
        <authorList>
            <consortium name="The Broad Institute Genomics Platform"/>
            <consortium name="The Broad Institute Genome Sequencing Center for Infectious Disease"/>
            <person name="Wu L."/>
            <person name="Ma J."/>
        </authorList>
    </citation>
    <scope>NUCLEOTIDE SEQUENCE [LARGE SCALE GENOMIC DNA]</scope>
    <source>
        <strain evidence="3">JCM 17738</strain>
    </source>
</reference>
<dbReference type="PANTHER" id="PTHR36933">
    <property type="entry name" value="SLL0788 PROTEIN"/>
    <property type="match status" value="1"/>
</dbReference>
<gene>
    <name evidence="2" type="ORF">GCM10023153_16230</name>
</gene>